<dbReference type="AlphaFoldDB" id="A0A1R2BTI5"/>
<protein>
    <recommendedName>
        <fullName evidence="5">Peptidase C1A papain C-terminal domain-containing protein</fullName>
    </recommendedName>
</protein>
<organism evidence="6 7">
    <name type="scientific">Stentor coeruleus</name>
    <dbReference type="NCBI Taxonomy" id="5963"/>
    <lineage>
        <taxon>Eukaryota</taxon>
        <taxon>Sar</taxon>
        <taxon>Alveolata</taxon>
        <taxon>Ciliophora</taxon>
        <taxon>Postciliodesmatophora</taxon>
        <taxon>Heterotrichea</taxon>
        <taxon>Heterotrichida</taxon>
        <taxon>Stentoridae</taxon>
        <taxon>Stentor</taxon>
    </lineage>
</organism>
<dbReference type="InterPro" id="IPR000668">
    <property type="entry name" value="Peptidase_C1A_C"/>
</dbReference>
<keyword evidence="3" id="KW-1015">Disulfide bond</keyword>
<dbReference type="PROSITE" id="PS00139">
    <property type="entry name" value="THIOL_PROTEASE_CYS"/>
    <property type="match status" value="1"/>
</dbReference>
<dbReference type="GO" id="GO:0008234">
    <property type="term" value="F:cysteine-type peptidase activity"/>
    <property type="evidence" value="ECO:0007669"/>
    <property type="project" value="InterPro"/>
</dbReference>
<evidence type="ECO:0000256" key="3">
    <source>
        <dbReference type="ARBA" id="ARBA00023157"/>
    </source>
</evidence>
<dbReference type="InterPro" id="IPR025661">
    <property type="entry name" value="Pept_asp_AS"/>
</dbReference>
<dbReference type="InterPro" id="IPR000169">
    <property type="entry name" value="Pept_cys_AS"/>
</dbReference>
<dbReference type="CDD" id="cd02620">
    <property type="entry name" value="Peptidase_C1A_CathepsinB"/>
    <property type="match status" value="1"/>
</dbReference>
<dbReference type="PANTHER" id="PTHR12411">
    <property type="entry name" value="CYSTEINE PROTEASE FAMILY C1-RELATED"/>
    <property type="match status" value="1"/>
</dbReference>
<dbReference type="PROSITE" id="PS00639">
    <property type="entry name" value="THIOL_PROTEASE_HIS"/>
    <property type="match status" value="1"/>
</dbReference>
<dbReference type="Proteomes" id="UP000187209">
    <property type="component" value="Unassembled WGS sequence"/>
</dbReference>
<evidence type="ECO:0000313" key="7">
    <source>
        <dbReference type="Proteomes" id="UP000187209"/>
    </source>
</evidence>
<keyword evidence="4" id="KW-0732">Signal</keyword>
<accession>A0A1R2BTI5</accession>
<evidence type="ECO:0000256" key="4">
    <source>
        <dbReference type="SAM" id="SignalP"/>
    </source>
</evidence>
<dbReference type="InterPro" id="IPR025660">
    <property type="entry name" value="Pept_his_AS"/>
</dbReference>
<dbReference type="PROSITE" id="PS00640">
    <property type="entry name" value="THIOL_PROTEASE_ASN"/>
    <property type="match status" value="1"/>
</dbReference>
<name>A0A1R2BTI5_9CILI</name>
<sequence length="302" mass="33145">MKALLGLALISLVFAGPSIITEDQKEVVPDSAIEYINTVQNLWVASNKWVKGMTKGEAKKFATLSFTSKLLYPEAETLQTTTSFPWFFDTRWNFYGCEIPILNQENCGSCWAFAGAETLSERFCIASQGKINVLLSPQYLVSCDTGNYGCDGGYLGEAWNFMKNGIPTYSCVDYTASDSQCMTTCDDGSQMVLYKATNIQAYKGPQSIKTALFTEGPVETAFEVYEDFMSYSSGVYVHTYGGLLGGHAVKIVGWGVSQDIEYWTCANSWGTGWGYEGYFYIAFGECGIDSLAYAGKAVLPAL</sequence>
<comment type="similarity">
    <text evidence="1">Belongs to the peptidase C1 family.</text>
</comment>
<keyword evidence="7" id="KW-1185">Reference proteome</keyword>
<feature type="signal peptide" evidence="4">
    <location>
        <begin position="1"/>
        <end position="15"/>
    </location>
</feature>
<dbReference type="InterPro" id="IPR038765">
    <property type="entry name" value="Papain-like_cys_pep_sf"/>
</dbReference>
<evidence type="ECO:0000256" key="2">
    <source>
        <dbReference type="ARBA" id="ARBA00023145"/>
    </source>
</evidence>
<feature type="chain" id="PRO_5013113928" description="Peptidase C1A papain C-terminal domain-containing protein" evidence="4">
    <location>
        <begin position="16"/>
        <end position="302"/>
    </location>
</feature>
<dbReference type="Gene3D" id="3.90.70.10">
    <property type="entry name" value="Cysteine proteinases"/>
    <property type="match status" value="1"/>
</dbReference>
<evidence type="ECO:0000256" key="1">
    <source>
        <dbReference type="ARBA" id="ARBA00008455"/>
    </source>
</evidence>
<reference evidence="6 7" key="1">
    <citation type="submission" date="2016-11" db="EMBL/GenBank/DDBJ databases">
        <title>The macronuclear genome of Stentor coeruleus: a giant cell with tiny introns.</title>
        <authorList>
            <person name="Slabodnick M."/>
            <person name="Ruby J.G."/>
            <person name="Reiff S.B."/>
            <person name="Swart E.C."/>
            <person name="Gosai S."/>
            <person name="Prabakaran S."/>
            <person name="Witkowska E."/>
            <person name="Larue G.E."/>
            <person name="Fisher S."/>
            <person name="Freeman R.M."/>
            <person name="Gunawardena J."/>
            <person name="Chu W."/>
            <person name="Stover N.A."/>
            <person name="Gregory B.D."/>
            <person name="Nowacki M."/>
            <person name="Derisi J."/>
            <person name="Roy S.W."/>
            <person name="Marshall W.F."/>
            <person name="Sood P."/>
        </authorList>
    </citation>
    <scope>NUCLEOTIDE SEQUENCE [LARGE SCALE GENOMIC DNA]</scope>
    <source>
        <strain evidence="6">WM001</strain>
    </source>
</reference>
<evidence type="ECO:0000259" key="5">
    <source>
        <dbReference type="SMART" id="SM00645"/>
    </source>
</evidence>
<dbReference type="InterPro" id="IPR013128">
    <property type="entry name" value="Peptidase_C1A"/>
</dbReference>
<dbReference type="PRINTS" id="PR00705">
    <property type="entry name" value="PAPAIN"/>
</dbReference>
<dbReference type="SMART" id="SM00645">
    <property type="entry name" value="Pept_C1"/>
    <property type="match status" value="1"/>
</dbReference>
<feature type="domain" description="Peptidase C1A papain C-terminal" evidence="5">
    <location>
        <begin position="84"/>
        <end position="296"/>
    </location>
</feature>
<dbReference type="SUPFAM" id="SSF54001">
    <property type="entry name" value="Cysteine proteinases"/>
    <property type="match status" value="1"/>
</dbReference>
<dbReference type="GO" id="GO:0006508">
    <property type="term" value="P:proteolysis"/>
    <property type="evidence" value="ECO:0007669"/>
    <property type="project" value="InterPro"/>
</dbReference>
<dbReference type="OrthoDB" id="640249at2759"/>
<gene>
    <name evidence="6" type="ORF">SteCoe_19896</name>
</gene>
<keyword evidence="2" id="KW-0865">Zymogen</keyword>
<dbReference type="EMBL" id="MPUH01000445">
    <property type="protein sequence ID" value="OMJ79977.1"/>
    <property type="molecule type" value="Genomic_DNA"/>
</dbReference>
<proteinExistence type="inferred from homology"/>
<comment type="caution">
    <text evidence="6">The sequence shown here is derived from an EMBL/GenBank/DDBJ whole genome shotgun (WGS) entry which is preliminary data.</text>
</comment>
<evidence type="ECO:0000313" key="6">
    <source>
        <dbReference type="EMBL" id="OMJ79977.1"/>
    </source>
</evidence>
<dbReference type="Pfam" id="PF00112">
    <property type="entry name" value="Peptidase_C1"/>
    <property type="match status" value="1"/>
</dbReference>